<name>A0ABW5RE47_9BACL</name>
<gene>
    <name evidence="1" type="ORF">ACFSUC_17355</name>
</gene>
<accession>A0ABW5RE47</accession>
<proteinExistence type="predicted"/>
<protein>
    <submittedName>
        <fullName evidence="1">Uncharacterized protein</fullName>
    </submittedName>
</protein>
<sequence length="354" mass="39905">MGYISLLSPYVKEKDNLTSRQGKKQKVRHIDQPMVELHKEFGISPVSSGYPFAMQEDPEDEGVAAETSSSLTPFADIEGSAAEFAYLAVKQLLEQEPALASHARSLLYGFVTAESSYFLTPCLFLKQAFHLRQLTPFAISHSGASVLTDAIQMLEHDLLPATAYAAAEVKEWVQEDSAIVVLCDRMQAPLPRQWHQRYPFGGSSVACKWSRSSGDWFIRSWKLDFWPLPSPNPYRWSLNEEIRQEQYLITRTKKTLQAWMHAAKPEVNRIRIAIVQAVSANFIEEIQQLLSPIPVYTRLQQPRTNLLSADGLISLSEAQQHIPFQPGDQVLLMMAGPMQHCSLLLLEATDKVSF</sequence>
<keyword evidence="2" id="KW-1185">Reference proteome</keyword>
<reference evidence="2" key="1">
    <citation type="journal article" date="2019" name="Int. J. Syst. Evol. Microbiol.">
        <title>The Global Catalogue of Microorganisms (GCM) 10K type strain sequencing project: providing services to taxonomists for standard genome sequencing and annotation.</title>
        <authorList>
            <consortium name="The Broad Institute Genomics Platform"/>
            <consortium name="The Broad Institute Genome Sequencing Center for Infectious Disease"/>
            <person name="Wu L."/>
            <person name="Ma J."/>
        </authorList>
    </citation>
    <scope>NUCLEOTIDE SEQUENCE [LARGE SCALE GENOMIC DNA]</scope>
    <source>
        <strain evidence="2">KCTC 33676</strain>
    </source>
</reference>
<comment type="caution">
    <text evidence="1">The sequence shown here is derived from an EMBL/GenBank/DDBJ whole genome shotgun (WGS) entry which is preliminary data.</text>
</comment>
<dbReference type="EMBL" id="JBHUMM010000043">
    <property type="protein sequence ID" value="MFD2673345.1"/>
    <property type="molecule type" value="Genomic_DNA"/>
</dbReference>
<dbReference type="Proteomes" id="UP001597497">
    <property type="component" value="Unassembled WGS sequence"/>
</dbReference>
<dbReference type="RefSeq" id="WP_379930912.1">
    <property type="nucleotide sequence ID" value="NZ_JBHUMM010000043.1"/>
</dbReference>
<organism evidence="1 2">
    <name type="scientific">Marinicrinis sediminis</name>
    <dbReference type="NCBI Taxonomy" id="1652465"/>
    <lineage>
        <taxon>Bacteria</taxon>
        <taxon>Bacillati</taxon>
        <taxon>Bacillota</taxon>
        <taxon>Bacilli</taxon>
        <taxon>Bacillales</taxon>
        <taxon>Paenibacillaceae</taxon>
    </lineage>
</organism>
<evidence type="ECO:0000313" key="1">
    <source>
        <dbReference type="EMBL" id="MFD2673345.1"/>
    </source>
</evidence>
<evidence type="ECO:0000313" key="2">
    <source>
        <dbReference type="Proteomes" id="UP001597497"/>
    </source>
</evidence>